<evidence type="ECO:0000313" key="2">
    <source>
        <dbReference type="Proteomes" id="UP000827813"/>
    </source>
</evidence>
<keyword evidence="2" id="KW-1185">Reference proteome</keyword>
<evidence type="ECO:0000313" key="1">
    <source>
        <dbReference type="EMBL" id="QWM90128.1"/>
    </source>
</evidence>
<dbReference type="RefSeq" id="YP_010359700.1">
    <property type="nucleotide sequence ID" value="NC_062776.1"/>
</dbReference>
<keyword evidence="1" id="KW-0346">Stress response</keyword>
<name>A0AAE7RZJ9_9CAUD</name>
<reference evidence="1 2" key="1">
    <citation type="submission" date="2021-04" db="EMBL/GenBank/DDBJ databases">
        <authorList>
            <person name="Shkoporov A.N."/>
            <person name="Stockdale S.R."/>
            <person name="Guerin E."/>
            <person name="Ross R.P."/>
            <person name="Hill C."/>
        </authorList>
    </citation>
    <scope>NUCLEOTIDE SEQUENCE [LARGE SCALE GENOMIC DNA]</scope>
    <source>
        <strain evidence="2">cr9_1</strain>
    </source>
</reference>
<proteinExistence type="predicted"/>
<dbReference type="Proteomes" id="UP000827813">
    <property type="component" value="Segment"/>
</dbReference>
<dbReference type="KEGG" id="vg:75691281"/>
<sequence length="105" mass="12269">MKKKNYDEASVIRSITKKADVSVDYVNKIVQVKKDSNEVGNGTWGKIDYLCHYCGYSYIISKTINNNRKVINREFGDDNDRKTSKKERKQLKLDMIKSTKKLMKK</sequence>
<gene>
    <name evidence="1" type="primary">gp_23061</name>
</gene>
<protein>
    <submittedName>
        <fullName evidence="1">Chaperonin, heat shock protein</fullName>
    </submittedName>
</protein>
<dbReference type="EMBL" id="MZ130486">
    <property type="protein sequence ID" value="QWM90128.1"/>
    <property type="molecule type" value="Genomic_DNA"/>
</dbReference>
<dbReference type="GeneID" id="75691281"/>
<organism evidence="1 2">
    <name type="scientific">uncultured phage cr9_1</name>
    <dbReference type="NCBI Taxonomy" id="2986400"/>
    <lineage>
        <taxon>Viruses</taxon>
        <taxon>Duplodnaviria</taxon>
        <taxon>Heunggongvirae</taxon>
        <taxon>Uroviricota</taxon>
        <taxon>Caudoviricetes</taxon>
        <taxon>Crassvirales</taxon>
        <taxon>Intestiviridae</taxon>
        <taxon>Crudevirinae</taxon>
        <taxon>Dabirmavirus</taxon>
        <taxon>Dabirmavirus hominis</taxon>
    </lineage>
</organism>
<accession>A0AAE7RZJ9</accession>